<keyword evidence="2" id="KW-0732">Signal</keyword>
<dbReference type="GO" id="GO:0016020">
    <property type="term" value="C:membrane"/>
    <property type="evidence" value="ECO:0007669"/>
    <property type="project" value="UniProtKB-SubCell"/>
</dbReference>
<dbReference type="PANTHER" id="PTHR33138">
    <property type="entry name" value="OS01G0690200 PROTEIN"/>
    <property type="match status" value="1"/>
</dbReference>
<dbReference type="Pfam" id="PF14380">
    <property type="entry name" value="WAK_assoc"/>
    <property type="match status" value="1"/>
</dbReference>
<dbReference type="Pfam" id="PF13947">
    <property type="entry name" value="GUB_WAK_bind"/>
    <property type="match status" value="1"/>
</dbReference>
<feature type="domain" description="Wall-associated receptor kinase C-terminal" evidence="5">
    <location>
        <begin position="1"/>
        <end position="34"/>
    </location>
</feature>
<dbReference type="HOGENOM" id="CLU_1838347_0_0_1"/>
<dbReference type="InterPro" id="IPR025287">
    <property type="entry name" value="WAK_GUB"/>
</dbReference>
<reference evidence="6" key="2">
    <citation type="submission" date="2018-04" db="EMBL/GenBank/DDBJ databases">
        <title>OnivRS2 (Oryza nivara Reference Sequence Version 2).</title>
        <authorList>
            <person name="Zhang J."/>
            <person name="Kudrna D."/>
            <person name="Lee S."/>
            <person name="Talag J."/>
            <person name="Rajasekar S."/>
            <person name="Welchert J."/>
            <person name="Hsing Y.-I."/>
            <person name="Wing R.A."/>
        </authorList>
    </citation>
    <scope>NUCLEOTIDE SEQUENCE [LARGE SCALE GENOMIC DNA]</scope>
</reference>
<keyword evidence="3" id="KW-0325">Glycoprotein</keyword>
<evidence type="ECO:0000256" key="2">
    <source>
        <dbReference type="ARBA" id="ARBA00022729"/>
    </source>
</evidence>
<evidence type="ECO:0008006" key="8">
    <source>
        <dbReference type="Google" id="ProtNLM"/>
    </source>
</evidence>
<dbReference type="GO" id="GO:0030247">
    <property type="term" value="F:polysaccharide binding"/>
    <property type="evidence" value="ECO:0007669"/>
    <property type="project" value="InterPro"/>
</dbReference>
<dbReference type="Gramene" id="ONIVA01G31120.1">
    <property type="protein sequence ID" value="ONIVA01G31120.1"/>
    <property type="gene ID" value="ONIVA01G31120"/>
</dbReference>
<organism evidence="6">
    <name type="scientific">Oryza nivara</name>
    <name type="common">Indian wild rice</name>
    <name type="synonym">Oryza sativa f. spontanea</name>
    <dbReference type="NCBI Taxonomy" id="4536"/>
    <lineage>
        <taxon>Eukaryota</taxon>
        <taxon>Viridiplantae</taxon>
        <taxon>Streptophyta</taxon>
        <taxon>Embryophyta</taxon>
        <taxon>Tracheophyta</taxon>
        <taxon>Spermatophyta</taxon>
        <taxon>Magnoliopsida</taxon>
        <taxon>Liliopsida</taxon>
        <taxon>Poales</taxon>
        <taxon>Poaceae</taxon>
        <taxon>BOP clade</taxon>
        <taxon>Oryzoideae</taxon>
        <taxon>Oryzeae</taxon>
        <taxon>Oryzinae</taxon>
        <taxon>Oryza</taxon>
    </lineage>
</organism>
<keyword evidence="7" id="KW-1185">Reference proteome</keyword>
<evidence type="ECO:0000259" key="4">
    <source>
        <dbReference type="Pfam" id="PF13947"/>
    </source>
</evidence>
<comment type="subcellular location">
    <subcellularLocation>
        <location evidence="1">Membrane</location>
        <topology evidence="1">Single-pass membrane protein</topology>
    </subcellularLocation>
</comment>
<evidence type="ECO:0000313" key="6">
    <source>
        <dbReference type="EnsemblPlants" id="ONIVA01G31120.1"/>
    </source>
</evidence>
<evidence type="ECO:0000259" key="5">
    <source>
        <dbReference type="Pfam" id="PF14380"/>
    </source>
</evidence>
<dbReference type="PANTHER" id="PTHR33138:SF54">
    <property type="entry name" value="OS01G0690900 PROTEIN"/>
    <property type="match status" value="1"/>
</dbReference>
<dbReference type="InterPro" id="IPR032872">
    <property type="entry name" value="WAK_assoc_C"/>
</dbReference>
<dbReference type="AlphaFoldDB" id="A0A0E0FRI3"/>
<evidence type="ECO:0000256" key="1">
    <source>
        <dbReference type="ARBA" id="ARBA00004167"/>
    </source>
</evidence>
<protein>
    <recommendedName>
        <fullName evidence="8">Wall-associated receptor kinase galacturonan-binding domain-containing protein</fullName>
    </recommendedName>
</protein>
<name>A0A0E0FRI3_ORYNI</name>
<feature type="domain" description="Wall-associated receptor kinase galacturonan-binding" evidence="4">
    <location>
        <begin position="52"/>
        <end position="106"/>
    </location>
</feature>
<evidence type="ECO:0000313" key="7">
    <source>
        <dbReference type="Proteomes" id="UP000006591"/>
    </source>
</evidence>
<dbReference type="EnsemblPlants" id="ONIVA01G31120.1">
    <property type="protein sequence ID" value="ONIVA01G31120.1"/>
    <property type="gene ID" value="ONIVA01G31120"/>
</dbReference>
<sequence>MSWDRSDRCSRCELTSGKCGYNQNGKFLGCLCANGLASISPILSISPTPSAFGGTYGYAPFSCGYTDLDITCSWDGRKETPTIQLNGSDYTVLNIIYDNLTIVLADTDVLLGGSCPRVRHNITFAQADEWLQYNGVNFSF</sequence>
<accession>A0A0E0FRI3</accession>
<reference evidence="6" key="1">
    <citation type="submission" date="2015-04" db="UniProtKB">
        <authorList>
            <consortium name="EnsemblPlants"/>
        </authorList>
    </citation>
    <scope>IDENTIFICATION</scope>
    <source>
        <strain evidence="6">SL10</strain>
    </source>
</reference>
<proteinExistence type="predicted"/>
<dbReference type="Proteomes" id="UP000006591">
    <property type="component" value="Chromosome 1"/>
</dbReference>
<evidence type="ECO:0000256" key="3">
    <source>
        <dbReference type="ARBA" id="ARBA00023180"/>
    </source>
</evidence>